<dbReference type="EMBL" id="SJZJ01000002">
    <property type="protein sequence ID" value="TCJ30862.1"/>
    <property type="molecule type" value="Genomic_DNA"/>
</dbReference>
<dbReference type="InterPro" id="IPR047682">
    <property type="entry name" value="SepH-like"/>
</dbReference>
<evidence type="ECO:0000259" key="2">
    <source>
        <dbReference type="Pfam" id="PF11268"/>
    </source>
</evidence>
<feature type="compositionally biased region" description="Low complexity" evidence="1">
    <location>
        <begin position="263"/>
        <end position="275"/>
    </location>
</feature>
<feature type="domain" description="DUF3071" evidence="2">
    <location>
        <begin position="8"/>
        <end position="178"/>
    </location>
</feature>
<evidence type="ECO:0000313" key="4">
    <source>
        <dbReference type="Proteomes" id="UP000295453"/>
    </source>
</evidence>
<gene>
    <name evidence="3" type="ORF">EPD65_02165</name>
</gene>
<dbReference type="Proteomes" id="UP000295453">
    <property type="component" value="Unassembled WGS sequence"/>
</dbReference>
<reference evidence="3 4" key="1">
    <citation type="submission" date="2019-03" db="EMBL/GenBank/DDBJ databases">
        <authorList>
            <person name="Kim M.K.M."/>
        </authorList>
    </citation>
    <scope>NUCLEOTIDE SEQUENCE [LARGE SCALE GENOMIC DNA]</scope>
    <source>
        <strain evidence="3 4">18JY15-6</strain>
    </source>
</reference>
<name>A0A4V2NZY5_9ACTN</name>
<organism evidence="3 4">
    <name type="scientific">Nocardioides jejuensis</name>
    <dbReference type="NCBI Taxonomy" id="2502782"/>
    <lineage>
        <taxon>Bacteria</taxon>
        <taxon>Bacillati</taxon>
        <taxon>Actinomycetota</taxon>
        <taxon>Actinomycetes</taxon>
        <taxon>Propionibacteriales</taxon>
        <taxon>Nocardioidaceae</taxon>
        <taxon>Nocardioides</taxon>
    </lineage>
</organism>
<evidence type="ECO:0000313" key="3">
    <source>
        <dbReference type="EMBL" id="TCJ30862.1"/>
    </source>
</evidence>
<dbReference type="AlphaFoldDB" id="A0A4V2NZY5"/>
<dbReference type="OrthoDB" id="5180791at2"/>
<sequence>MFVRDVTMQHLSLTGLSDDGRRLMMTDGAGNGFFLDVDHRLRAALRDNRTTGPAPREKKMESTLRPRDIQTRIRAGESAESVATAAGTSVDRIMVFAAPVLAEREHMAERAQKGAVRRRGTAEAGARTLGDAVTLQLRPHGVHAEDVEWDAWRREDGRWVLTAEYLCDARAGQARFAFDIPGNYVLTENDDARWLIGDALETSPVAPQRDDLQQARERRLAPVEDTEPTVPVFTTSPEAPSAPVETPAPAAQAPVAPTPAAPAAPAAQAPAAAPAAPKPTAPAAAAAAARDEVPLGEAPERTEEPARKPVPKNKRGRASVPSWDEIMFGGPSER</sequence>
<dbReference type="InterPro" id="IPR021421">
    <property type="entry name" value="DUF3071"/>
</dbReference>
<feature type="compositionally biased region" description="Basic and acidic residues" evidence="1">
    <location>
        <begin position="208"/>
        <end position="222"/>
    </location>
</feature>
<feature type="region of interest" description="Disordered" evidence="1">
    <location>
        <begin position="205"/>
        <end position="334"/>
    </location>
</feature>
<accession>A0A4V2NZY5</accession>
<proteinExistence type="predicted"/>
<comment type="caution">
    <text evidence="3">The sequence shown here is derived from an EMBL/GenBank/DDBJ whole genome shotgun (WGS) entry which is preliminary data.</text>
</comment>
<feature type="compositionally biased region" description="Low complexity" evidence="1">
    <location>
        <begin position="242"/>
        <end position="255"/>
    </location>
</feature>
<dbReference type="NCBIfam" id="NF040712">
    <property type="entry name" value="SepH"/>
    <property type="match status" value="1"/>
</dbReference>
<keyword evidence="4" id="KW-1185">Reference proteome</keyword>
<protein>
    <submittedName>
        <fullName evidence="3">DUF3071 domain-containing protein</fullName>
    </submittedName>
</protein>
<evidence type="ECO:0000256" key="1">
    <source>
        <dbReference type="SAM" id="MobiDB-lite"/>
    </source>
</evidence>
<dbReference type="Pfam" id="PF11268">
    <property type="entry name" value="DUF3071"/>
    <property type="match status" value="1"/>
</dbReference>
<feature type="compositionally biased region" description="Basic and acidic residues" evidence="1">
    <location>
        <begin position="289"/>
        <end position="307"/>
    </location>
</feature>